<evidence type="ECO:0000313" key="2">
    <source>
        <dbReference type="Proteomes" id="UP000823786"/>
    </source>
</evidence>
<dbReference type="Proteomes" id="UP000823786">
    <property type="component" value="Unassembled WGS sequence"/>
</dbReference>
<accession>A0ABS4ELX7</accession>
<comment type="caution">
    <text evidence="1">The sequence shown here is derived from an EMBL/GenBank/DDBJ whole genome shotgun (WGS) entry which is preliminary data.</text>
</comment>
<dbReference type="EMBL" id="JAGGJV010000004">
    <property type="protein sequence ID" value="MBP1858947.1"/>
    <property type="molecule type" value="Genomic_DNA"/>
</dbReference>
<name>A0ABS4ELX7_9HYPH</name>
<protein>
    <submittedName>
        <fullName evidence="1">Uncharacterized protein</fullName>
    </submittedName>
</protein>
<sequence>MSLKDDFADSALMLLRLRRIRVEMNKGTPPAESLKMLTQMISDQQLCDRAETALPREDAVILGVRLA</sequence>
<proteinExistence type="predicted"/>
<keyword evidence="2" id="KW-1185">Reference proteome</keyword>
<reference evidence="1 2" key="1">
    <citation type="submission" date="2021-03" db="EMBL/GenBank/DDBJ databases">
        <title>Genomic Encyclopedia of Type Strains, Phase IV (KMG-IV): sequencing the most valuable type-strain genomes for metagenomic binning, comparative biology and taxonomic classification.</title>
        <authorList>
            <person name="Goeker M."/>
        </authorList>
    </citation>
    <scope>NUCLEOTIDE SEQUENCE [LARGE SCALE GENOMIC DNA]</scope>
    <source>
        <strain evidence="1 2">DSM 26427</strain>
    </source>
</reference>
<organism evidence="1 2">
    <name type="scientific">Rhizobium herbae</name>
    <dbReference type="NCBI Taxonomy" id="508661"/>
    <lineage>
        <taxon>Bacteria</taxon>
        <taxon>Pseudomonadati</taxon>
        <taxon>Pseudomonadota</taxon>
        <taxon>Alphaproteobacteria</taxon>
        <taxon>Hyphomicrobiales</taxon>
        <taxon>Rhizobiaceae</taxon>
        <taxon>Rhizobium/Agrobacterium group</taxon>
        <taxon>Rhizobium</taxon>
    </lineage>
</organism>
<evidence type="ECO:0000313" key="1">
    <source>
        <dbReference type="EMBL" id="MBP1858947.1"/>
    </source>
</evidence>
<gene>
    <name evidence="1" type="ORF">J2Z75_002459</name>
</gene>
<dbReference type="RefSeq" id="WP_209852544.1">
    <property type="nucleotide sequence ID" value="NZ_JAGGJV010000004.1"/>
</dbReference>